<evidence type="ECO:0000313" key="3">
    <source>
        <dbReference type="EMBL" id="KAK5088151.1"/>
    </source>
</evidence>
<keyword evidence="4" id="KW-1185">Reference proteome</keyword>
<dbReference type="EMBL" id="JAVRRJ010000002">
    <property type="protein sequence ID" value="KAK5088151.1"/>
    <property type="molecule type" value="Genomic_DNA"/>
</dbReference>
<reference evidence="3 4" key="1">
    <citation type="submission" date="2023-08" db="EMBL/GenBank/DDBJ databases">
        <title>Black Yeasts Isolated from many extreme environments.</title>
        <authorList>
            <person name="Coleine C."/>
            <person name="Stajich J.E."/>
            <person name="Selbmann L."/>
        </authorList>
    </citation>
    <scope>NUCLEOTIDE SEQUENCE [LARGE SCALE GENOMIC DNA]</scope>
    <source>
        <strain evidence="3 4">CCFEE 5910</strain>
    </source>
</reference>
<organism evidence="3 4">
    <name type="scientific">Lithohypha guttulata</name>
    <dbReference type="NCBI Taxonomy" id="1690604"/>
    <lineage>
        <taxon>Eukaryota</taxon>
        <taxon>Fungi</taxon>
        <taxon>Dikarya</taxon>
        <taxon>Ascomycota</taxon>
        <taxon>Pezizomycotina</taxon>
        <taxon>Eurotiomycetes</taxon>
        <taxon>Chaetothyriomycetidae</taxon>
        <taxon>Chaetothyriales</taxon>
        <taxon>Trichomeriaceae</taxon>
        <taxon>Lithohypha</taxon>
    </lineage>
</organism>
<dbReference type="InterPro" id="IPR052220">
    <property type="entry name" value="METTL25"/>
</dbReference>
<protein>
    <recommendedName>
        <fullName evidence="2">Methyltransferase domain-containing protein</fullName>
    </recommendedName>
</protein>
<proteinExistence type="predicted"/>
<dbReference type="PANTHER" id="PTHR12496:SF0">
    <property type="entry name" value="METHYLTRANSFERASE DOMAIN-CONTAINING PROTEIN"/>
    <property type="match status" value="1"/>
</dbReference>
<gene>
    <name evidence="3" type="ORF">LTR05_002368</name>
</gene>
<sequence>MQPASPLPIDPHWLSTEEYVESLLTFVSTSELFRNLCGGVHILDFLTREPDLYSWVLPQDWREWFEDVDVEDVLDLLLREDLDQFAARGSSLVESRWRNHKFPPASLIDYARDVRKHSLKRELQSRRAESKLGTEALPRHIAVGMKPKKIHEVMQFAAFVEDLSQYIQDRSTHVNDNSKGEVLGNEKANRIATGTQLNSEITVVDFGSGQNYLGRTLACPPYNKKVIAIEQRHHNVEGAKGMDVSARLAKKEKKMINKKEWKAQWQASRGRELAHSPKAVEIVTGSGLSEQELQDIESRIPQLPLYDLYERPVEAIPQSRQDPLSNGNAELSTDMQQKPSKHDPHFQEVQDESIGTGAIEYVEKELSSGDLQDILAPTCPPLLVLSIHSCGNLTHHGLRSVTLNPSVQAVALIGCCYNLLTERLGPPTHKLLTLRSNHPRLEATSSAFDTHGFPMSRRLEEFEYPINTTMSRSNECQQAKSLDREGQNIGTTSHGVRLNITARMMAVQAPHNWGPMDSEEFFTRHYYRALLQRILLDLGVVKMAHDDIEVAGGTLSGKDNNGTPLIIGSLRKSCFSSFIAYVKGAVQKLVADPVHGPEIQRKTGCLFEHNDNLIHQYEKDFKYAKKQLSVIWSLMAFSANVVESTILVDRWLWLKEQDQIQDAWVEAVFDYKQSPRNMVVVGLKK</sequence>
<accession>A0AAN7T272</accession>
<dbReference type="Pfam" id="PF13679">
    <property type="entry name" value="Methyltransf_32"/>
    <property type="match status" value="1"/>
</dbReference>
<dbReference type="Proteomes" id="UP001309876">
    <property type="component" value="Unassembled WGS sequence"/>
</dbReference>
<evidence type="ECO:0000256" key="1">
    <source>
        <dbReference type="SAM" id="MobiDB-lite"/>
    </source>
</evidence>
<name>A0AAN7T272_9EURO</name>
<evidence type="ECO:0000313" key="4">
    <source>
        <dbReference type="Proteomes" id="UP001309876"/>
    </source>
</evidence>
<feature type="domain" description="Methyltransferase" evidence="2">
    <location>
        <begin position="148"/>
        <end position="422"/>
    </location>
</feature>
<feature type="compositionally biased region" description="Polar residues" evidence="1">
    <location>
        <begin position="318"/>
        <end position="338"/>
    </location>
</feature>
<dbReference type="PANTHER" id="PTHR12496">
    <property type="entry name" value="CGI-41 METHYLTRANSFERASE"/>
    <property type="match status" value="1"/>
</dbReference>
<evidence type="ECO:0000259" key="2">
    <source>
        <dbReference type="Pfam" id="PF13679"/>
    </source>
</evidence>
<dbReference type="InterPro" id="IPR025714">
    <property type="entry name" value="Methyltranfer_dom"/>
</dbReference>
<dbReference type="AlphaFoldDB" id="A0AAN7T272"/>
<feature type="region of interest" description="Disordered" evidence="1">
    <location>
        <begin position="317"/>
        <end position="343"/>
    </location>
</feature>
<comment type="caution">
    <text evidence="3">The sequence shown here is derived from an EMBL/GenBank/DDBJ whole genome shotgun (WGS) entry which is preliminary data.</text>
</comment>